<evidence type="ECO:0000256" key="2">
    <source>
        <dbReference type="SAM" id="SignalP"/>
    </source>
</evidence>
<dbReference type="Gene3D" id="2.60.120.260">
    <property type="entry name" value="Galactose-binding domain-like"/>
    <property type="match status" value="1"/>
</dbReference>
<evidence type="ECO:0000313" key="4">
    <source>
        <dbReference type="EMBL" id="SIQ66338.1"/>
    </source>
</evidence>
<dbReference type="GO" id="GO:0004553">
    <property type="term" value="F:hydrolase activity, hydrolyzing O-glycosyl compounds"/>
    <property type="evidence" value="ECO:0007669"/>
    <property type="project" value="UniProtKB-ARBA"/>
</dbReference>
<protein>
    <submittedName>
        <fullName evidence="4 5">Por secretion system C-terminal sorting domain</fullName>
    </submittedName>
</protein>
<dbReference type="Proteomes" id="UP000185725">
    <property type="component" value="Unassembled WGS sequence"/>
</dbReference>
<dbReference type="InterPro" id="IPR026444">
    <property type="entry name" value="Secre_tail"/>
</dbReference>
<dbReference type="Gene3D" id="2.60.40.10">
    <property type="entry name" value="Immunoglobulins"/>
    <property type="match status" value="2"/>
</dbReference>
<dbReference type="NCBIfam" id="TIGR04183">
    <property type="entry name" value="Por_Secre_tail"/>
    <property type="match status" value="1"/>
</dbReference>
<keyword evidence="6" id="KW-1185">Reference proteome</keyword>
<feature type="domain" description="Fibronectin type-III" evidence="3">
    <location>
        <begin position="242"/>
        <end position="338"/>
    </location>
</feature>
<dbReference type="SUPFAM" id="SSF49899">
    <property type="entry name" value="Concanavalin A-like lectins/glucanases"/>
    <property type="match status" value="1"/>
</dbReference>
<dbReference type="GO" id="GO:0005975">
    <property type="term" value="P:carbohydrate metabolic process"/>
    <property type="evidence" value="ECO:0007669"/>
    <property type="project" value="UniProtKB-ARBA"/>
</dbReference>
<dbReference type="InterPro" id="IPR013783">
    <property type="entry name" value="Ig-like_fold"/>
</dbReference>
<dbReference type="SUPFAM" id="SSF49265">
    <property type="entry name" value="Fibronectin type III"/>
    <property type="match status" value="2"/>
</dbReference>
<dbReference type="InterPro" id="IPR013320">
    <property type="entry name" value="ConA-like_dom_sf"/>
</dbReference>
<proteinExistence type="predicted"/>
<evidence type="ECO:0000259" key="3">
    <source>
        <dbReference type="PROSITE" id="PS50853"/>
    </source>
</evidence>
<dbReference type="InterPro" id="IPR003961">
    <property type="entry name" value="FN3_dom"/>
</dbReference>
<dbReference type="KEGG" id="cil:EG358_17675"/>
<feature type="signal peptide" evidence="2">
    <location>
        <begin position="1"/>
        <end position="23"/>
    </location>
</feature>
<reference evidence="5 7" key="2">
    <citation type="submission" date="2018-06" db="EMBL/GenBank/DDBJ databases">
        <authorList>
            <consortium name="Pathogen Informatics"/>
            <person name="Doyle S."/>
        </authorList>
    </citation>
    <scope>NUCLEOTIDE SEQUENCE [LARGE SCALE GENOMIC DNA]</scope>
    <source>
        <strain evidence="5 7">NCTC13560</strain>
    </source>
</reference>
<dbReference type="InterPro" id="IPR036116">
    <property type="entry name" value="FN3_sf"/>
</dbReference>
<evidence type="ECO:0000313" key="5">
    <source>
        <dbReference type="EMBL" id="SUY53582.1"/>
    </source>
</evidence>
<keyword evidence="1 2" id="KW-0732">Signal</keyword>
<feature type="chain" id="PRO_5016871153" evidence="2">
    <location>
        <begin position="24"/>
        <end position="862"/>
    </location>
</feature>
<sequence length="862" mass="91559">MKKHQPALLLGVLGLLTSSLALAQNYQTMPIQSGFNEDVIANGIGTALSSTSAILDGDSYVFVAKNFQATATSPAITYGVPIDGIINSAVISTPGLSYQLGNLSTVNSLKLSNTNLTGTMVFTTPKAATKLYMLSTSGSAASTLTVTVNFTDATSQQITGIAVPDWYNGSGFAVQGLGRINRATDGLDAAGGTNPRMYQAALDIDVANQAKPIQSVTITKTSTSNGFPNVFAFSADAYSTCAPPVLQAATNITANGVTLNWTASSSSQATTYGVYYSVSSTAPTSSTAPILNNVSGVTTPVGGLMSNTTYYYWVRTNCGGTTAQSVWSFAGTFKTACGPMTSLSENFDSYATGTTLPDCWVRNFVNGTMSISSSTPASGTRNIYQTNTSTQTPSTVVLPEFSNINAGTHWLRLKARVSAATGTLNVGYVTNPTDPSTFVLLQALSIANTNYTSTNPQYTVIVPSSVPANARLAVRNTADGKGYYWDDVIWEPVPSCLPPTAVTPSAITANTATVSWAAPSSVPASGYEVYYSTTNTAPTFTTVLNATNSATSATTSALLNGLSAVTTYYVWVRSKCSATDVSEWSFSSTFTTECATVTAPFSQTFDNGALPNCWQNLNPTTTGTYAFWRFSGSPGYGVSTSFNGRTAGTYAWVDASSPYDGVHNVQLVTPFIDLTGLTQPYISFEWYKNHSSSSSTIIPSTFADNKLIVEVNNGNGWVSVFNDSSNSGQWRTVEIPLPSSYIGTTIQVRFTVDKDTAGNAYFYDDLLLDNIEVKQNPNLSTSEVASAKKDVKVYPNPFRDIINISELKDIKTIRVTDVAGRTLKTIENPTKEISLGSLNSGLYLITMYFKDGSQNTVKATKK</sequence>
<dbReference type="EMBL" id="UFVS01000002">
    <property type="protein sequence ID" value="SUY53582.1"/>
    <property type="molecule type" value="Genomic_DNA"/>
</dbReference>
<organism evidence="5 7">
    <name type="scientific">Chryseobacterium indoltheticum</name>
    <dbReference type="NCBI Taxonomy" id="254"/>
    <lineage>
        <taxon>Bacteria</taxon>
        <taxon>Pseudomonadati</taxon>
        <taxon>Bacteroidota</taxon>
        <taxon>Flavobacteriia</taxon>
        <taxon>Flavobacteriales</taxon>
        <taxon>Weeksellaceae</taxon>
        <taxon>Chryseobacterium group</taxon>
        <taxon>Chryseobacterium</taxon>
    </lineage>
</organism>
<evidence type="ECO:0000313" key="7">
    <source>
        <dbReference type="Proteomes" id="UP000255231"/>
    </source>
</evidence>
<accession>A0A381JQ68</accession>
<dbReference type="SMART" id="SM00060">
    <property type="entry name" value="FN3"/>
    <property type="match status" value="2"/>
</dbReference>
<dbReference type="Pfam" id="PF18962">
    <property type="entry name" value="Por_Secre_tail"/>
    <property type="match status" value="1"/>
</dbReference>
<dbReference type="AlphaFoldDB" id="A0A381JQ68"/>
<dbReference type="Pfam" id="PF00041">
    <property type="entry name" value="fn3"/>
    <property type="match status" value="1"/>
</dbReference>
<dbReference type="PROSITE" id="PS50853">
    <property type="entry name" value="FN3"/>
    <property type="match status" value="2"/>
</dbReference>
<dbReference type="OrthoDB" id="1274898at2"/>
<dbReference type="RefSeq" id="WP_076561005.1">
    <property type="nucleotide sequence ID" value="NZ_CP033929.1"/>
</dbReference>
<dbReference type="CDD" id="cd00063">
    <property type="entry name" value="FN3"/>
    <property type="match status" value="2"/>
</dbReference>
<feature type="domain" description="Fibronectin type-III" evidence="3">
    <location>
        <begin position="498"/>
        <end position="595"/>
    </location>
</feature>
<reference evidence="4 6" key="1">
    <citation type="submission" date="2017-01" db="EMBL/GenBank/DDBJ databases">
        <authorList>
            <person name="Varghese N."/>
            <person name="Submissions S."/>
        </authorList>
    </citation>
    <scope>NUCLEOTIDE SEQUENCE [LARGE SCALE GENOMIC DNA]</scope>
    <source>
        <strain evidence="4 6">ATCC 27950</strain>
    </source>
</reference>
<gene>
    <name evidence="5" type="ORF">NCTC13560_03512</name>
    <name evidence="4" type="ORF">SAMN05421682_10764</name>
</gene>
<name>A0A381JQ68_9FLAO</name>
<evidence type="ECO:0000313" key="6">
    <source>
        <dbReference type="Proteomes" id="UP000185725"/>
    </source>
</evidence>
<dbReference type="GeneID" id="303675532"/>
<dbReference type="Proteomes" id="UP000255231">
    <property type="component" value="Unassembled WGS sequence"/>
</dbReference>
<evidence type="ECO:0000256" key="1">
    <source>
        <dbReference type="ARBA" id="ARBA00022729"/>
    </source>
</evidence>
<dbReference type="EMBL" id="FTMF01000007">
    <property type="protein sequence ID" value="SIQ66338.1"/>
    <property type="molecule type" value="Genomic_DNA"/>
</dbReference>